<proteinExistence type="predicted"/>
<reference evidence="2" key="1">
    <citation type="submission" date="2022-11" db="UniProtKB">
        <authorList>
            <consortium name="WormBaseParasite"/>
        </authorList>
    </citation>
    <scope>IDENTIFICATION</scope>
</reference>
<evidence type="ECO:0000313" key="1">
    <source>
        <dbReference type="Proteomes" id="UP000887563"/>
    </source>
</evidence>
<dbReference type="WBParaSite" id="Minc3s00014g00952">
    <property type="protein sequence ID" value="Minc3s00014g00952"/>
    <property type="gene ID" value="Minc3s00014g00952"/>
</dbReference>
<organism evidence="1 2">
    <name type="scientific">Meloidogyne incognita</name>
    <name type="common">Southern root-knot nematode worm</name>
    <name type="synonym">Oxyuris incognita</name>
    <dbReference type="NCBI Taxonomy" id="6306"/>
    <lineage>
        <taxon>Eukaryota</taxon>
        <taxon>Metazoa</taxon>
        <taxon>Ecdysozoa</taxon>
        <taxon>Nematoda</taxon>
        <taxon>Chromadorea</taxon>
        <taxon>Rhabditida</taxon>
        <taxon>Tylenchina</taxon>
        <taxon>Tylenchomorpha</taxon>
        <taxon>Tylenchoidea</taxon>
        <taxon>Meloidogynidae</taxon>
        <taxon>Meloidogyninae</taxon>
        <taxon>Meloidogyne</taxon>
        <taxon>Meloidogyne incognita group</taxon>
    </lineage>
</organism>
<name>A0A914KHV8_MELIC</name>
<dbReference type="Proteomes" id="UP000887563">
    <property type="component" value="Unplaced"/>
</dbReference>
<sequence length="81" mass="9826">MIFCCCCCRCCLDPVFFFNLKHWWRRRWTRLCLQFLQFQPVPFSAADIILLKIYLQSPQIHFLQFILSLQSPSSHCIQFHL</sequence>
<dbReference type="AlphaFoldDB" id="A0A914KHV8"/>
<protein>
    <submittedName>
        <fullName evidence="2">Candidate secreted effector</fullName>
    </submittedName>
</protein>
<accession>A0A914KHV8</accession>
<evidence type="ECO:0000313" key="2">
    <source>
        <dbReference type="WBParaSite" id="Minc3s00014g00952"/>
    </source>
</evidence>
<keyword evidence="1" id="KW-1185">Reference proteome</keyword>